<comment type="caution">
    <text evidence="4">The sequence shown here is derived from an EMBL/GenBank/DDBJ whole genome shotgun (WGS) entry which is preliminary data.</text>
</comment>
<protein>
    <recommendedName>
        <fullName evidence="6">N-acetyltransferase domain-containing protein</fullName>
    </recommendedName>
</protein>
<dbReference type="AlphaFoldDB" id="A0A9P8GKK2"/>
<name>A0A9P8GKK2_AURME</name>
<sequence length="854" mass="94501">MQGNETFPAVPSTQLHAVEASDQTVMIEEHLDLFDHSDMNLDWLGGTHDLNLEWNNTPSGSAQDSSGNQASLSLPSHADGSNVKASAVRATRDASNIWWDMTKTQFDDYENLRTAIHRYLPDYQAPSYHSLRRYVDGYVRGFDRALPFIHNPMMCLESCSPEVVLGMAAIGARELSEPQVSLDLFQASKKIALDDLRTWKTRNTEQETPLPSHAVPQLDDCNNRMADTKSGSTRYAAMESLRALLLISFYGLWGDASLLKDVVDLQSLMIEVAQFYELIERPEQSSATMTWQAWIAEERDRRTKFALFCFLNLQTVIHDAPSPVLCNSKLQLVKKHLGAHHTINYKTIDWAKEAQKLTSGRGVGYIIENGGSGTIKQSLDAITMGGIISVVGFLSAAAQEDMPDVASLALSKGAVVRGITVGSTQHLEEAVRFFGANKIAIPVDKVFGSSHDQVMKAFEYLTSGSHVGKLPDAKGSDVELTQPTHEEAIQQTRLNSTEWKGPLSLDAYLGREEHLGKQKLIRDGGLTSWALVTKDGNPRAVLSSCETIRKKALVAQDGQVKEVICHGVASVFCPPEYRGKGYAGRMIKDLGEKLHNWQTDGHDCLFSVLYSDIGKQFYASHQWKPFPSAHVSLPPASHPEHDSLPEAKSLYASDLAELCDTDLELVRKKLTNVASSGKTFASIIPDVETLLWHHAREEYVANELYGKSPEVKGAIVGNEKGMRVWCVWMRTWYNNDPQITKDNTMNILRLVVEDPEYTDLSAASDESVERAKGTYVTAAIASLLAAAQADASEWHMGSVDVWNPSASTLAAAKQLDAAAQVIHREKDSIASLRWYGEGSVDDVQWLDNEKYAWC</sequence>
<dbReference type="InterPro" id="IPR036291">
    <property type="entry name" value="NAD(P)-bd_dom_sf"/>
</dbReference>
<dbReference type="PANTHER" id="PTHR34815:SF4">
    <property type="entry name" value="N-ACETYLTRANSFERASE DOMAIN-CONTAINING PROTEIN"/>
    <property type="match status" value="1"/>
</dbReference>
<feature type="compositionally biased region" description="Polar residues" evidence="1">
    <location>
        <begin position="55"/>
        <end position="74"/>
    </location>
</feature>
<organism evidence="4 5">
    <name type="scientific">Aureobasidium melanogenum</name>
    <name type="common">Aureobasidium pullulans var. melanogenum</name>
    <dbReference type="NCBI Taxonomy" id="46634"/>
    <lineage>
        <taxon>Eukaryota</taxon>
        <taxon>Fungi</taxon>
        <taxon>Dikarya</taxon>
        <taxon>Ascomycota</taxon>
        <taxon>Pezizomycotina</taxon>
        <taxon>Dothideomycetes</taxon>
        <taxon>Dothideomycetidae</taxon>
        <taxon>Dothideales</taxon>
        <taxon>Saccotheciaceae</taxon>
        <taxon>Aureobasidium</taxon>
    </lineage>
</organism>
<dbReference type="Gene3D" id="3.90.180.10">
    <property type="entry name" value="Medium-chain alcohol dehydrogenases, catalytic domain"/>
    <property type="match status" value="1"/>
</dbReference>
<dbReference type="Gene3D" id="3.40.630.30">
    <property type="match status" value="1"/>
</dbReference>
<proteinExistence type="predicted"/>
<evidence type="ECO:0000256" key="1">
    <source>
        <dbReference type="SAM" id="MobiDB-lite"/>
    </source>
</evidence>
<accession>A0A9P8GKK2</accession>
<dbReference type="SUPFAM" id="SSF55729">
    <property type="entry name" value="Acyl-CoA N-acyltransferases (Nat)"/>
    <property type="match status" value="1"/>
</dbReference>
<feature type="domain" description="LYC1 C-terminal" evidence="3">
    <location>
        <begin position="630"/>
        <end position="854"/>
    </location>
</feature>
<dbReference type="Gene3D" id="3.40.50.720">
    <property type="entry name" value="NAD(P)-binding Rossmann-like Domain"/>
    <property type="match status" value="1"/>
</dbReference>
<dbReference type="InterPro" id="IPR016181">
    <property type="entry name" value="Acyl_CoA_acyltransferase"/>
</dbReference>
<evidence type="ECO:0000313" key="4">
    <source>
        <dbReference type="EMBL" id="KAH0226352.1"/>
    </source>
</evidence>
<evidence type="ECO:0008006" key="6">
    <source>
        <dbReference type="Google" id="ProtNLM"/>
    </source>
</evidence>
<evidence type="ECO:0000259" key="2">
    <source>
        <dbReference type="Pfam" id="PF00107"/>
    </source>
</evidence>
<reference evidence="4" key="1">
    <citation type="journal article" date="2021" name="J Fungi (Basel)">
        <title>Virulence traits and population genomics of the black yeast Aureobasidium melanogenum.</title>
        <authorList>
            <person name="Cernosa A."/>
            <person name="Sun X."/>
            <person name="Gostincar C."/>
            <person name="Fang C."/>
            <person name="Gunde-Cimerman N."/>
            <person name="Song Z."/>
        </authorList>
    </citation>
    <scope>NUCLEOTIDE SEQUENCE</scope>
    <source>
        <strain evidence="4">EXF-8016</strain>
    </source>
</reference>
<dbReference type="InterPro" id="IPR013149">
    <property type="entry name" value="ADH-like_C"/>
</dbReference>
<dbReference type="InterPro" id="IPR053013">
    <property type="entry name" value="LAT"/>
</dbReference>
<gene>
    <name evidence="4" type="ORF">KCV03_g2670</name>
</gene>
<dbReference type="Pfam" id="PF00107">
    <property type="entry name" value="ADH_zinc_N"/>
    <property type="match status" value="1"/>
</dbReference>
<dbReference type="PANTHER" id="PTHR34815">
    <property type="entry name" value="LYSINE ACETYLTRANSFERASE"/>
    <property type="match status" value="1"/>
</dbReference>
<dbReference type="Pfam" id="PF22998">
    <property type="entry name" value="GNAT_LYC1-like"/>
    <property type="match status" value="1"/>
</dbReference>
<dbReference type="Proteomes" id="UP000767238">
    <property type="component" value="Unassembled WGS sequence"/>
</dbReference>
<reference evidence="4" key="2">
    <citation type="submission" date="2021-08" db="EMBL/GenBank/DDBJ databases">
        <authorList>
            <person name="Gostincar C."/>
            <person name="Sun X."/>
            <person name="Song Z."/>
            <person name="Gunde-Cimerman N."/>
        </authorList>
    </citation>
    <scope>NUCLEOTIDE SEQUENCE</scope>
    <source>
        <strain evidence="4">EXF-8016</strain>
    </source>
</reference>
<feature type="region of interest" description="Disordered" evidence="1">
    <location>
        <begin position="55"/>
        <end position="85"/>
    </location>
</feature>
<dbReference type="EMBL" id="JAHFYH010000012">
    <property type="protein sequence ID" value="KAH0226352.1"/>
    <property type="molecule type" value="Genomic_DNA"/>
</dbReference>
<dbReference type="InterPro" id="IPR055100">
    <property type="entry name" value="GNAT_LYC1-like"/>
</dbReference>
<evidence type="ECO:0000313" key="5">
    <source>
        <dbReference type="Proteomes" id="UP000767238"/>
    </source>
</evidence>
<evidence type="ECO:0000259" key="3">
    <source>
        <dbReference type="Pfam" id="PF22998"/>
    </source>
</evidence>
<feature type="non-terminal residue" evidence="4">
    <location>
        <position position="1"/>
    </location>
</feature>
<dbReference type="OrthoDB" id="2020070at2759"/>
<feature type="domain" description="Alcohol dehydrogenase-like C-terminal" evidence="2">
    <location>
        <begin position="328"/>
        <end position="434"/>
    </location>
</feature>
<dbReference type="SUPFAM" id="SSF51735">
    <property type="entry name" value="NAD(P)-binding Rossmann-fold domains"/>
    <property type="match status" value="1"/>
</dbReference>